<keyword evidence="5" id="KW-0964">Secreted</keyword>
<feature type="compositionally biased region" description="Pro residues" evidence="16">
    <location>
        <begin position="155"/>
        <end position="179"/>
    </location>
</feature>
<keyword evidence="9 15" id="KW-0378">Hydrolase</keyword>
<evidence type="ECO:0000256" key="15">
    <source>
        <dbReference type="PROSITE-ProRule" id="PRU01032"/>
    </source>
</evidence>
<evidence type="ECO:0000256" key="12">
    <source>
        <dbReference type="ARBA" id="ARBA00023026"/>
    </source>
</evidence>
<organism evidence="18 19">
    <name type="scientific">Pseudomassariella vexata</name>
    <dbReference type="NCBI Taxonomy" id="1141098"/>
    <lineage>
        <taxon>Eukaryota</taxon>
        <taxon>Fungi</taxon>
        <taxon>Dikarya</taxon>
        <taxon>Ascomycota</taxon>
        <taxon>Pezizomycotina</taxon>
        <taxon>Sordariomycetes</taxon>
        <taxon>Xylariomycetidae</taxon>
        <taxon>Amphisphaeriales</taxon>
        <taxon>Pseudomassariaceae</taxon>
        <taxon>Pseudomassariella</taxon>
    </lineage>
</organism>
<dbReference type="GO" id="GO:0006508">
    <property type="term" value="P:proteolysis"/>
    <property type="evidence" value="ECO:0007669"/>
    <property type="project" value="UniProtKB-KW"/>
</dbReference>
<keyword evidence="6 15" id="KW-0645">Protease</keyword>
<dbReference type="PROSITE" id="PS51695">
    <property type="entry name" value="SEDOLISIN"/>
    <property type="match status" value="1"/>
</dbReference>
<dbReference type="InterPro" id="IPR000209">
    <property type="entry name" value="Peptidase_S8/S53_dom"/>
</dbReference>
<dbReference type="PROSITE" id="PS00138">
    <property type="entry name" value="SUBTILASE_SER"/>
    <property type="match status" value="1"/>
</dbReference>
<dbReference type="PANTHER" id="PTHR14218:SF15">
    <property type="entry name" value="TRIPEPTIDYL-PEPTIDASE 1"/>
    <property type="match status" value="1"/>
</dbReference>
<dbReference type="Pfam" id="PF09286">
    <property type="entry name" value="Pro-kuma_activ"/>
    <property type="match status" value="1"/>
</dbReference>
<evidence type="ECO:0000313" key="18">
    <source>
        <dbReference type="EMBL" id="ORY70518.1"/>
    </source>
</evidence>
<feature type="binding site" evidence="15">
    <location>
        <position position="541"/>
    </location>
    <ligand>
        <name>Ca(2+)</name>
        <dbReference type="ChEBI" id="CHEBI:29108"/>
    </ligand>
</feature>
<dbReference type="CDD" id="cd04056">
    <property type="entry name" value="Peptidases_S53"/>
    <property type="match status" value="1"/>
</dbReference>
<dbReference type="FunFam" id="3.40.50.200:FF:000015">
    <property type="entry name" value="Tripeptidyl peptidase A"/>
    <property type="match status" value="1"/>
</dbReference>
<dbReference type="InterPro" id="IPR030400">
    <property type="entry name" value="Sedolisin_dom"/>
</dbReference>
<keyword evidence="14" id="KW-0325">Glycoprotein</keyword>
<evidence type="ECO:0000313" key="19">
    <source>
        <dbReference type="Proteomes" id="UP000193689"/>
    </source>
</evidence>
<keyword evidence="10 15" id="KW-0720">Serine protease</keyword>
<dbReference type="GO" id="GO:0005576">
    <property type="term" value="C:extracellular region"/>
    <property type="evidence" value="ECO:0007669"/>
    <property type="project" value="UniProtKB-SubCell"/>
</dbReference>
<sequence length="585" mass="63234">MVKLPRGWKLEKQAALSEPISLTILLKQPRMDDLKSRLEEISDPAHPEYGHHFSREQLEAYRAADLDAVQSVYAWLEKSGFENMTVSNSSISFTDTVFYVEDLFNTTVGHYSFDNSATRLRAESYSIPESLSGYIDFIHPLTHFMPPTYLRLEPHPLPPLPPPPPPPDNPIDVPIPPDPSAVHSRQSPQPCPSGLVTPSCLKTLYNLTTPPPPPLFSPSPVHLGITGFLDQYINAEDVSTFLSKHAPDLHAANYSFSVILVNNGTNPQTPLSTAGLEASLDMQYAMALGYPSHVTYYSVGGRGAKLDAEGKPIDAARSDNEPYLEFLEYLLALPDTERPQVLSISYADDEQSVPYPYAVRVCDLFAQLTARGTTVLVASGDGGVMGTGQNGCYSNDGLKTEEFIPTFPASCPYVTAVGATGEQRPFQGMSFSAGGFSNYFEAPGWQKTAIEGYIQALTGNHVGLYNNSGRAVPDLSAVGTGFVIEWRGEETGVLGTSASTPVVAAVMARINEARLRAGRNSTGWLNPAIYLSPVRQVWEDVVGGTSQGCMFGTEIETGFEALAGYDCVTGVGTIGDFDSLLALLG</sequence>
<feature type="active site" description="Charge relay system" evidence="15">
    <location>
        <position position="281"/>
    </location>
</feature>
<dbReference type="InterPro" id="IPR015366">
    <property type="entry name" value="S53_propep"/>
</dbReference>
<keyword evidence="7 15" id="KW-0479">Metal-binding</keyword>
<evidence type="ECO:0000256" key="4">
    <source>
        <dbReference type="ARBA" id="ARBA00012462"/>
    </source>
</evidence>
<dbReference type="Gene3D" id="3.40.50.200">
    <property type="entry name" value="Peptidase S8/S53 domain"/>
    <property type="match status" value="1"/>
</dbReference>
<evidence type="ECO:0000256" key="5">
    <source>
        <dbReference type="ARBA" id="ARBA00022525"/>
    </source>
</evidence>
<evidence type="ECO:0000256" key="11">
    <source>
        <dbReference type="ARBA" id="ARBA00022837"/>
    </source>
</evidence>
<evidence type="ECO:0000259" key="17">
    <source>
        <dbReference type="PROSITE" id="PS51695"/>
    </source>
</evidence>
<evidence type="ECO:0000256" key="13">
    <source>
        <dbReference type="ARBA" id="ARBA00023145"/>
    </source>
</evidence>
<evidence type="ECO:0000256" key="2">
    <source>
        <dbReference type="ARBA" id="ARBA00002451"/>
    </source>
</evidence>
<dbReference type="PANTHER" id="PTHR14218">
    <property type="entry name" value="PROTEASE S8 TRIPEPTIDYL PEPTIDASE I CLN2"/>
    <property type="match status" value="1"/>
</dbReference>
<dbReference type="GeneID" id="63771461"/>
<evidence type="ECO:0000256" key="14">
    <source>
        <dbReference type="ARBA" id="ARBA00023180"/>
    </source>
</evidence>
<protein>
    <recommendedName>
        <fullName evidence="4">tripeptidyl-peptidase II</fullName>
        <ecNumber evidence="4">3.4.14.10</ecNumber>
    </recommendedName>
</protein>
<keyword evidence="8" id="KW-0732">Signal</keyword>
<evidence type="ECO:0000256" key="9">
    <source>
        <dbReference type="ARBA" id="ARBA00022801"/>
    </source>
</evidence>
<dbReference type="SUPFAM" id="SSF52743">
    <property type="entry name" value="Subtilisin-like"/>
    <property type="match status" value="1"/>
</dbReference>
<evidence type="ECO:0000256" key="1">
    <source>
        <dbReference type="ARBA" id="ARBA00001910"/>
    </source>
</evidence>
<dbReference type="RefSeq" id="XP_040720468.1">
    <property type="nucleotide sequence ID" value="XM_040855249.1"/>
</dbReference>
<evidence type="ECO:0000256" key="3">
    <source>
        <dbReference type="ARBA" id="ARBA00004239"/>
    </source>
</evidence>
<feature type="region of interest" description="Disordered" evidence="16">
    <location>
        <begin position="155"/>
        <end position="189"/>
    </location>
</feature>
<dbReference type="InterPro" id="IPR036852">
    <property type="entry name" value="Peptidase_S8/S53_dom_sf"/>
</dbReference>
<dbReference type="CDD" id="cd11377">
    <property type="entry name" value="Pro-peptidase_S53"/>
    <property type="match status" value="1"/>
</dbReference>
<comment type="subcellular location">
    <subcellularLocation>
        <location evidence="3">Secreted</location>
        <location evidence="3">Extracellular space</location>
    </subcellularLocation>
</comment>
<dbReference type="InParanoid" id="A0A1Y2EG09"/>
<comment type="caution">
    <text evidence="18">The sequence shown here is derived from an EMBL/GenBank/DDBJ whole genome shotgun (WGS) entry which is preliminary data.</text>
</comment>
<comment type="cofactor">
    <cofactor evidence="15">
        <name>Ca(2+)</name>
        <dbReference type="ChEBI" id="CHEBI:29108"/>
    </cofactor>
    <text evidence="15">Binds 1 Ca(2+) ion per subunit.</text>
</comment>
<reference evidence="18 19" key="1">
    <citation type="submission" date="2016-07" db="EMBL/GenBank/DDBJ databases">
        <title>Pervasive Adenine N6-methylation of Active Genes in Fungi.</title>
        <authorList>
            <consortium name="DOE Joint Genome Institute"/>
            <person name="Mondo S.J."/>
            <person name="Dannebaum R.O."/>
            <person name="Kuo R.C."/>
            <person name="Labutti K."/>
            <person name="Haridas S."/>
            <person name="Kuo A."/>
            <person name="Salamov A."/>
            <person name="Ahrendt S.R."/>
            <person name="Lipzen A."/>
            <person name="Sullivan W."/>
            <person name="Andreopoulos W.B."/>
            <person name="Clum A."/>
            <person name="Lindquist E."/>
            <person name="Daum C."/>
            <person name="Ramamoorthy G.K."/>
            <person name="Gryganskyi A."/>
            <person name="Culley D."/>
            <person name="Magnuson J.K."/>
            <person name="James T.Y."/>
            <person name="O'Malley M.A."/>
            <person name="Stajich J.E."/>
            <person name="Spatafora J.W."/>
            <person name="Visel A."/>
            <person name="Grigoriev I.V."/>
        </authorList>
    </citation>
    <scope>NUCLEOTIDE SEQUENCE [LARGE SCALE GENOMIC DNA]</scope>
    <source>
        <strain evidence="18 19">CBS 129021</strain>
    </source>
</reference>
<proteinExistence type="predicted"/>
<dbReference type="Pfam" id="PF00082">
    <property type="entry name" value="Peptidase_S8"/>
    <property type="match status" value="1"/>
</dbReference>
<evidence type="ECO:0000256" key="8">
    <source>
        <dbReference type="ARBA" id="ARBA00022729"/>
    </source>
</evidence>
<dbReference type="InterPro" id="IPR023828">
    <property type="entry name" value="Peptidase_S8_Ser-AS"/>
</dbReference>
<dbReference type="InterPro" id="IPR050819">
    <property type="entry name" value="Tripeptidyl-peptidase_I"/>
</dbReference>
<dbReference type="SUPFAM" id="SSF54897">
    <property type="entry name" value="Protease propeptides/inhibitors"/>
    <property type="match status" value="1"/>
</dbReference>
<feature type="binding site" evidence="15">
    <location>
        <position position="540"/>
    </location>
    <ligand>
        <name>Ca(2+)</name>
        <dbReference type="ChEBI" id="CHEBI:29108"/>
    </ligand>
</feature>
<dbReference type="GO" id="GO:0004252">
    <property type="term" value="F:serine-type endopeptidase activity"/>
    <property type="evidence" value="ECO:0007669"/>
    <property type="project" value="UniProtKB-UniRule"/>
</dbReference>
<keyword evidence="12" id="KW-0843">Virulence</keyword>
<comment type="catalytic activity">
    <reaction evidence="1">
        <text>Release of an N-terminal tripeptide from a polypeptide.</text>
        <dbReference type="EC" id="3.4.14.10"/>
    </reaction>
</comment>
<accession>A0A1Y2EG09</accession>
<dbReference type="SMART" id="SM00944">
    <property type="entry name" value="Pro-kuma_activ"/>
    <property type="match status" value="1"/>
</dbReference>
<dbReference type="STRING" id="1141098.A0A1Y2EG09"/>
<dbReference type="GO" id="GO:0008240">
    <property type="term" value="F:tripeptidyl-peptidase activity"/>
    <property type="evidence" value="ECO:0007669"/>
    <property type="project" value="UniProtKB-EC"/>
</dbReference>
<gene>
    <name evidence="18" type="ORF">BCR38DRAFT_333710</name>
</gene>
<keyword evidence="19" id="KW-1185">Reference proteome</keyword>
<dbReference type="AlphaFoldDB" id="A0A1Y2EG09"/>
<name>A0A1Y2EG09_9PEZI</name>
<feature type="domain" description="Peptidase S53" evidence="17">
    <location>
        <begin position="195"/>
        <end position="585"/>
    </location>
</feature>
<dbReference type="GO" id="GO:0046872">
    <property type="term" value="F:metal ion binding"/>
    <property type="evidence" value="ECO:0007669"/>
    <property type="project" value="UniProtKB-UniRule"/>
</dbReference>
<keyword evidence="11 15" id="KW-0106">Calcium</keyword>
<comment type="function">
    <text evidence="2">Secreted tripeptidyl-peptidase which degrades proteins at acidic pHs and is involved in virulence.</text>
</comment>
<feature type="active site" description="Charge relay system" evidence="15">
    <location>
        <position position="277"/>
    </location>
</feature>
<dbReference type="EMBL" id="MCFJ01000002">
    <property type="protein sequence ID" value="ORY70518.1"/>
    <property type="molecule type" value="Genomic_DNA"/>
</dbReference>
<keyword evidence="13" id="KW-0865">Zymogen</keyword>
<dbReference type="Proteomes" id="UP000193689">
    <property type="component" value="Unassembled WGS sequence"/>
</dbReference>
<dbReference type="EC" id="3.4.14.10" evidence="4"/>
<dbReference type="OrthoDB" id="2919105at2759"/>
<feature type="active site" description="Charge relay system" evidence="15">
    <location>
        <position position="497"/>
    </location>
</feature>
<evidence type="ECO:0000256" key="16">
    <source>
        <dbReference type="SAM" id="MobiDB-lite"/>
    </source>
</evidence>
<feature type="binding site" evidence="15">
    <location>
        <position position="566"/>
    </location>
    <ligand>
        <name>Ca(2+)</name>
        <dbReference type="ChEBI" id="CHEBI:29108"/>
    </ligand>
</feature>
<evidence type="ECO:0000256" key="6">
    <source>
        <dbReference type="ARBA" id="ARBA00022670"/>
    </source>
</evidence>
<feature type="binding site" evidence="15">
    <location>
        <position position="564"/>
    </location>
    <ligand>
        <name>Ca(2+)</name>
        <dbReference type="ChEBI" id="CHEBI:29108"/>
    </ligand>
</feature>
<evidence type="ECO:0000256" key="10">
    <source>
        <dbReference type="ARBA" id="ARBA00022825"/>
    </source>
</evidence>
<evidence type="ECO:0000256" key="7">
    <source>
        <dbReference type="ARBA" id="ARBA00022723"/>
    </source>
</evidence>